<accession>A0ACB9NVB3</accession>
<organism evidence="1 2">
    <name type="scientific">Bauhinia variegata</name>
    <name type="common">Purple orchid tree</name>
    <name type="synonym">Phanera variegata</name>
    <dbReference type="NCBI Taxonomy" id="167791"/>
    <lineage>
        <taxon>Eukaryota</taxon>
        <taxon>Viridiplantae</taxon>
        <taxon>Streptophyta</taxon>
        <taxon>Embryophyta</taxon>
        <taxon>Tracheophyta</taxon>
        <taxon>Spermatophyta</taxon>
        <taxon>Magnoliopsida</taxon>
        <taxon>eudicotyledons</taxon>
        <taxon>Gunneridae</taxon>
        <taxon>Pentapetalae</taxon>
        <taxon>rosids</taxon>
        <taxon>fabids</taxon>
        <taxon>Fabales</taxon>
        <taxon>Fabaceae</taxon>
        <taxon>Cercidoideae</taxon>
        <taxon>Cercideae</taxon>
        <taxon>Bauhiniinae</taxon>
        <taxon>Bauhinia</taxon>
    </lineage>
</organism>
<protein>
    <submittedName>
        <fullName evidence="1">Uncharacterized protein</fullName>
    </submittedName>
</protein>
<dbReference type="Proteomes" id="UP000828941">
    <property type="component" value="Chromosome 6"/>
</dbReference>
<proteinExistence type="predicted"/>
<evidence type="ECO:0000313" key="1">
    <source>
        <dbReference type="EMBL" id="KAI4338255.1"/>
    </source>
</evidence>
<dbReference type="EMBL" id="CM039431">
    <property type="protein sequence ID" value="KAI4338255.1"/>
    <property type="molecule type" value="Genomic_DNA"/>
</dbReference>
<sequence>MSTPGFYTTPQPLLPVTSRSCTPLPATAPPSKPFPFPSFKKPAFPPDFSLDPFFCDFSFDAEIHKILVCRLTPNNATALRNPFPTMNDGNISVGWEKVTCKHSKGGLNLKKSKRKNLAILAKIPWGLLHDKDSIWASTFSVTAKFKHFHTLSGFKALKAGMNNFRRGKRSLIQCGSLTKFWDDTWLSSGPIREQIQGPLNHKENTFMVKDLIDSLENWDFNKISIQLPQNIRAEIEATAILPNVVENDVTIWAPRPTGIFSVKSTYDLLSSIQKGKDIFKKVWNSPSHSRIQHFLWKCAHNALPVSDLLLRKHNLQNSSY</sequence>
<reference evidence="1 2" key="1">
    <citation type="journal article" date="2022" name="DNA Res.">
        <title>Chromosomal-level genome assembly of the orchid tree Bauhinia variegata (Leguminosae; Cercidoideae) supports the allotetraploid origin hypothesis of Bauhinia.</title>
        <authorList>
            <person name="Zhong Y."/>
            <person name="Chen Y."/>
            <person name="Zheng D."/>
            <person name="Pang J."/>
            <person name="Liu Y."/>
            <person name="Luo S."/>
            <person name="Meng S."/>
            <person name="Qian L."/>
            <person name="Wei D."/>
            <person name="Dai S."/>
            <person name="Zhou R."/>
        </authorList>
    </citation>
    <scope>NUCLEOTIDE SEQUENCE [LARGE SCALE GENOMIC DNA]</scope>
    <source>
        <strain evidence="1">BV-YZ2020</strain>
    </source>
</reference>
<comment type="caution">
    <text evidence="1">The sequence shown here is derived from an EMBL/GenBank/DDBJ whole genome shotgun (WGS) entry which is preliminary data.</text>
</comment>
<keyword evidence="2" id="KW-1185">Reference proteome</keyword>
<gene>
    <name evidence="1" type="ORF">L6164_016597</name>
</gene>
<evidence type="ECO:0000313" key="2">
    <source>
        <dbReference type="Proteomes" id="UP000828941"/>
    </source>
</evidence>
<name>A0ACB9NVB3_BAUVA</name>